<dbReference type="Pfam" id="PF06644">
    <property type="entry name" value="ATP11"/>
    <property type="match status" value="1"/>
</dbReference>
<comment type="similarity">
    <text evidence="2">Belongs to the ATP11 family.</text>
</comment>
<dbReference type="PANTHER" id="PTHR13126">
    <property type="entry name" value="CHAPERONE ATP11"/>
    <property type="match status" value="1"/>
</dbReference>
<evidence type="ECO:0000256" key="4">
    <source>
        <dbReference type="ARBA" id="ARBA00023128"/>
    </source>
</evidence>
<evidence type="ECO:0000313" key="5">
    <source>
        <dbReference type="EMBL" id="CAE0266424.1"/>
    </source>
</evidence>
<dbReference type="EMBL" id="HBIB01044108">
    <property type="protein sequence ID" value="CAE0266424.1"/>
    <property type="molecule type" value="Transcribed_RNA"/>
</dbReference>
<dbReference type="PANTHER" id="PTHR13126:SF0">
    <property type="entry name" value="ATP SYNTHASE MITOCHONDRIAL F1 COMPLEX ASSEMBLY FACTOR 1"/>
    <property type="match status" value="1"/>
</dbReference>
<sequence>MKGLHTLRSVARFGFHAVKNATPLAATVRAQRAPRFAPALAGFFTQKVNMSSTSWADPKKLSDIVKLPLLRKLPPSEAANVWSEYHKEKEDAFGDVFLKAPYHKMIERGTITPTFVIPVPLPNNGFMTMVTQWHGNRLLVTFLEEYRRDPLHARPWCIVTFYDDLLVEKNMALARGECKDAQLSKKNAEWLWGKVKLFYLRDDWYESVKTFNKEPAEFNFNKHINYVLSMAKE</sequence>
<keyword evidence="3" id="KW-0809">Transit peptide</keyword>
<comment type="subcellular location">
    <subcellularLocation>
        <location evidence="1">Mitochondrion</location>
    </subcellularLocation>
</comment>
<dbReference type="GO" id="GO:0005739">
    <property type="term" value="C:mitochondrion"/>
    <property type="evidence" value="ECO:0007669"/>
    <property type="project" value="UniProtKB-SubCell"/>
</dbReference>
<name>A0A7S3GHE2_9EUKA</name>
<protein>
    <recommendedName>
        <fullName evidence="6">ATP synthase mitochondrial F1 complex assembly factor 1</fullName>
    </recommendedName>
</protein>
<evidence type="ECO:0000256" key="1">
    <source>
        <dbReference type="ARBA" id="ARBA00004173"/>
    </source>
</evidence>
<keyword evidence="4" id="KW-0496">Mitochondrion</keyword>
<dbReference type="InterPro" id="IPR010591">
    <property type="entry name" value="ATP11"/>
</dbReference>
<accession>A0A7S3GHE2</accession>
<proteinExistence type="inferred from homology"/>
<gene>
    <name evidence="5" type="ORF">PBIL07802_LOCUS28764</name>
</gene>
<dbReference type="AlphaFoldDB" id="A0A7S3GHE2"/>
<evidence type="ECO:0000256" key="2">
    <source>
        <dbReference type="ARBA" id="ARBA00009116"/>
    </source>
</evidence>
<reference evidence="5" key="1">
    <citation type="submission" date="2021-01" db="EMBL/GenBank/DDBJ databases">
        <authorList>
            <person name="Corre E."/>
            <person name="Pelletier E."/>
            <person name="Niang G."/>
            <person name="Scheremetjew M."/>
            <person name="Finn R."/>
            <person name="Kale V."/>
            <person name="Holt S."/>
            <person name="Cochrane G."/>
            <person name="Meng A."/>
            <person name="Brown T."/>
            <person name="Cohen L."/>
        </authorList>
    </citation>
    <scope>NUCLEOTIDE SEQUENCE</scope>
    <source>
        <strain evidence="5">NIES-2562</strain>
    </source>
</reference>
<evidence type="ECO:0008006" key="6">
    <source>
        <dbReference type="Google" id="ProtNLM"/>
    </source>
</evidence>
<dbReference type="GO" id="GO:0033615">
    <property type="term" value="P:mitochondrial proton-transporting ATP synthase complex assembly"/>
    <property type="evidence" value="ECO:0007669"/>
    <property type="project" value="TreeGrafter"/>
</dbReference>
<organism evidence="5">
    <name type="scientific">Palpitomonas bilix</name>
    <dbReference type="NCBI Taxonomy" id="652834"/>
    <lineage>
        <taxon>Eukaryota</taxon>
        <taxon>Eukaryota incertae sedis</taxon>
    </lineage>
</organism>
<evidence type="ECO:0000256" key="3">
    <source>
        <dbReference type="ARBA" id="ARBA00022946"/>
    </source>
</evidence>